<sequence>MEYFNKTFCLEVKGDFACFTRPEMKVERVSYDVITPSAARAVFESIFWKPAVRWRIRKIDVLRPVKWISVRRNELGVVMSNNGGIYIDDTDNQGGLKHRQQRASLLLRDVAYRLYADLEFIPPSDRTKGCNSLAAPSEEAWEKEMLRKDENPGKYYAMFERRARKGQCFNQPYLGCREFSCEFRYVEDLSKEPEPIDETRDLGFMLYDLDFKNPQNPSPAFFRAQMNSGIIDVPDWESEEVKK</sequence>
<evidence type="ECO:0000313" key="4">
    <source>
        <dbReference type="Proteomes" id="UP000095185"/>
    </source>
</evidence>
<dbReference type="Gene3D" id="3.30.70.2660">
    <property type="match status" value="1"/>
</dbReference>
<dbReference type="RefSeq" id="WP_069809602.1">
    <property type="nucleotide sequence ID" value="NZ_CP017305.1"/>
</dbReference>
<dbReference type="Pfam" id="PF09704">
    <property type="entry name" value="Cas_Cas5d"/>
    <property type="match status" value="1"/>
</dbReference>
<keyword evidence="2" id="KW-0255">Endonuclease</keyword>
<comment type="function">
    <text evidence="2">CRISPR (clustered regularly interspaced short palindromic repeat) is an adaptive immune system that provides protection against mobile genetic elements (viruses, transposable elements and conjugative plasmids). CRISPR clusters contain spacers, sequences complementary to antecedent mobile elements, and target invading nucleic acids. CRISPR clusters are transcribed and processed into CRISPR RNA (crRNA).</text>
</comment>
<keyword evidence="2" id="KW-0378">Hydrolase</keyword>
<dbReference type="CDD" id="cd09752">
    <property type="entry name" value="Cas5_I-C"/>
    <property type="match status" value="1"/>
</dbReference>
<organism evidence="3 4">
    <name type="scientific">Chlorobaculum limnaeum</name>
    <dbReference type="NCBI Taxonomy" id="274537"/>
    <lineage>
        <taxon>Bacteria</taxon>
        <taxon>Pseudomonadati</taxon>
        <taxon>Chlorobiota</taxon>
        <taxon>Chlorobiia</taxon>
        <taxon>Chlorobiales</taxon>
        <taxon>Chlorobiaceae</taxon>
        <taxon>Chlorobaculum</taxon>
    </lineage>
</organism>
<proteinExistence type="inferred from homology"/>
<keyword evidence="2" id="KW-0694">RNA-binding</keyword>
<dbReference type="InterPro" id="IPR010155">
    <property type="entry name" value="CRISPR-assoc_prot_Cas5d"/>
</dbReference>
<dbReference type="Proteomes" id="UP000095185">
    <property type="component" value="Chromosome"/>
</dbReference>
<dbReference type="AlphaFoldDB" id="A0A1D8CXU3"/>
<dbReference type="OrthoDB" id="5621871at2"/>
<dbReference type="GO" id="GO:0016787">
    <property type="term" value="F:hydrolase activity"/>
    <property type="evidence" value="ECO:0007669"/>
    <property type="project" value="UniProtKB-KW"/>
</dbReference>
<dbReference type="NCBIfam" id="TIGR02593">
    <property type="entry name" value="CRISPR_cas5"/>
    <property type="match status" value="1"/>
</dbReference>
<dbReference type="PIRSF" id="PIRSF029950">
    <property type="entry name" value="Cas_CT1134"/>
    <property type="match status" value="1"/>
</dbReference>
<dbReference type="NCBIfam" id="TIGR01876">
    <property type="entry name" value="cas_Cas5d"/>
    <property type="match status" value="1"/>
</dbReference>
<dbReference type="KEGG" id="clz:BIU88_06025"/>
<dbReference type="GO" id="GO:0003723">
    <property type="term" value="F:RNA binding"/>
    <property type="evidence" value="ECO:0007669"/>
    <property type="project" value="UniProtKB-UniRule"/>
</dbReference>
<dbReference type="InterPro" id="IPR013422">
    <property type="entry name" value="CRISPR-assoc_prot_Cas5_N"/>
</dbReference>
<comment type="similarity">
    <text evidence="2">Belongs to the CRISPR-associated protein Cas5 family. Subtype I-C/Dvulg subfamily.</text>
</comment>
<keyword evidence="1 2" id="KW-0051">Antiviral defense</keyword>
<gene>
    <name evidence="3" type="ORF">BIU88_06025</name>
</gene>
<dbReference type="EMBL" id="CP017305">
    <property type="protein sequence ID" value="AOS83746.1"/>
    <property type="molecule type" value="Genomic_DNA"/>
</dbReference>
<evidence type="ECO:0000256" key="1">
    <source>
        <dbReference type="ARBA" id="ARBA00023118"/>
    </source>
</evidence>
<dbReference type="GO" id="GO:0051607">
    <property type="term" value="P:defense response to virus"/>
    <property type="evidence" value="ECO:0007669"/>
    <property type="project" value="UniProtKB-UniRule"/>
</dbReference>
<keyword evidence="4" id="KW-1185">Reference proteome</keyword>
<dbReference type="GO" id="GO:0004519">
    <property type="term" value="F:endonuclease activity"/>
    <property type="evidence" value="ECO:0007669"/>
    <property type="project" value="UniProtKB-UniRule"/>
</dbReference>
<reference evidence="3" key="1">
    <citation type="submission" date="2016-09" db="EMBL/GenBank/DDBJ databases">
        <title>Genome sequence of Chlorobaculum limnaeum.</title>
        <authorList>
            <person name="Liu Z."/>
            <person name="Tank M."/>
            <person name="Bryant D.A."/>
        </authorList>
    </citation>
    <scope>NUCLEOTIDE SEQUENCE [LARGE SCALE GENOMIC DNA]</scope>
    <source>
        <strain evidence="3">DSM 1677</strain>
    </source>
</reference>
<accession>A0A1D8CXU3</accession>
<name>A0A1D8CXU3_CHLLM</name>
<dbReference type="InterPro" id="IPR021124">
    <property type="entry name" value="CRISPR-assoc_prot_Cas5"/>
</dbReference>
<dbReference type="EC" id="3.1.-.-" evidence="2"/>
<evidence type="ECO:0000256" key="2">
    <source>
        <dbReference type="PIRNR" id="PIRNR029950"/>
    </source>
</evidence>
<dbReference type="GO" id="GO:0043571">
    <property type="term" value="P:maintenance of CRISPR repeat elements"/>
    <property type="evidence" value="ECO:0007669"/>
    <property type="project" value="UniProtKB-UniRule"/>
</dbReference>
<keyword evidence="2" id="KW-0540">Nuclease</keyword>
<dbReference type="STRING" id="274537.BIU88_06025"/>
<protein>
    <recommendedName>
        <fullName evidence="2">pre-crRNA processing endonuclease</fullName>
        <ecNumber evidence="2">3.1.-.-</ecNumber>
    </recommendedName>
</protein>
<evidence type="ECO:0000313" key="3">
    <source>
        <dbReference type="EMBL" id="AOS83746.1"/>
    </source>
</evidence>